<sequence>MSSDIYSRRHKDQRAAQDADQTESAAILHHNVSADAGLFDDRVAGVVDDEVLLDVADREAWHSQDLSLDELVGQNSEEISRRADIMGEAYPFKFDKGTLKYTPSKTGFYEFCLATCCAPNITTGQYTRLPRTFERVVTVLMKGYMGIHADALHVGTPRDVEVGTKFQEAMATLHKLSGEWRWGPESGLPDVRNNSGDEGVDFIVWKKSLDKRPGQIFILGQCACGDDWDTKFSDTSLNRYEKWFNPTVIPEPLRAFATPFHLSDGNLREAQREAGLVFDRARLTLIAEDLASDPMMTPWWTTVEEAKGIVLTGQLN</sequence>
<organism evidence="2 3">
    <name type="scientific">Gluconacetobacter dulcium</name>
    <dbReference type="NCBI Taxonomy" id="2729096"/>
    <lineage>
        <taxon>Bacteria</taxon>
        <taxon>Pseudomonadati</taxon>
        <taxon>Pseudomonadota</taxon>
        <taxon>Alphaproteobacteria</taxon>
        <taxon>Acetobacterales</taxon>
        <taxon>Acetobacteraceae</taxon>
        <taxon>Gluconacetobacter</taxon>
    </lineage>
</organism>
<reference evidence="2 3" key="1">
    <citation type="submission" date="2020-04" db="EMBL/GenBank/DDBJ databases">
        <title>Description of novel Gluconacetobacter.</title>
        <authorList>
            <person name="Sombolestani A."/>
        </authorList>
    </citation>
    <scope>NUCLEOTIDE SEQUENCE [LARGE SCALE GENOMIC DNA]</scope>
    <source>
        <strain evidence="2 3">LMG 22058</strain>
    </source>
</reference>
<gene>
    <name evidence="2" type="ORF">HLH44_19630</name>
</gene>
<proteinExistence type="predicted"/>
<dbReference type="Proteomes" id="UP000530320">
    <property type="component" value="Unassembled WGS sequence"/>
</dbReference>
<dbReference type="AlphaFoldDB" id="A0A7W4PKH2"/>
<protein>
    <submittedName>
        <fullName evidence="2">Uncharacterized protein</fullName>
    </submittedName>
</protein>
<evidence type="ECO:0000313" key="3">
    <source>
        <dbReference type="Proteomes" id="UP000530320"/>
    </source>
</evidence>
<evidence type="ECO:0000256" key="1">
    <source>
        <dbReference type="SAM" id="MobiDB-lite"/>
    </source>
</evidence>
<accession>A0A7W4PKH2</accession>
<dbReference type="RefSeq" id="WP_183010531.1">
    <property type="nucleotide sequence ID" value="NZ_JABEQP010000024.1"/>
</dbReference>
<comment type="caution">
    <text evidence="2">The sequence shown here is derived from an EMBL/GenBank/DDBJ whole genome shotgun (WGS) entry which is preliminary data.</text>
</comment>
<feature type="region of interest" description="Disordered" evidence="1">
    <location>
        <begin position="1"/>
        <end position="22"/>
    </location>
</feature>
<evidence type="ECO:0000313" key="2">
    <source>
        <dbReference type="EMBL" id="MBB2199614.1"/>
    </source>
</evidence>
<dbReference type="EMBL" id="JABEQP010000024">
    <property type="protein sequence ID" value="MBB2199614.1"/>
    <property type="molecule type" value="Genomic_DNA"/>
</dbReference>
<name>A0A7W4PKH2_9PROT</name>